<dbReference type="GO" id="GO:0000139">
    <property type="term" value="C:Golgi membrane"/>
    <property type="evidence" value="ECO:0007669"/>
    <property type="project" value="UniProtKB-SubCell"/>
</dbReference>
<keyword evidence="3" id="KW-0735">Signal-anchor</keyword>
<keyword evidence="4" id="KW-1133">Transmembrane helix</keyword>
<evidence type="ECO:0000256" key="8">
    <source>
        <dbReference type="ARBA" id="ARBA00038461"/>
    </source>
</evidence>
<name>F6WBG2_CIOIN</name>
<evidence type="ECO:0000256" key="2">
    <source>
        <dbReference type="ARBA" id="ARBA00022692"/>
    </source>
</evidence>
<dbReference type="HOGENOM" id="CLU_019238_3_2_1"/>
<protein>
    <submittedName>
        <fullName evidence="13">Uncharacterized protein</fullName>
    </submittedName>
</protein>
<dbReference type="SUPFAM" id="SSF53448">
    <property type="entry name" value="Nucleotide-diphospho-sugar transferases"/>
    <property type="match status" value="2"/>
</dbReference>
<dbReference type="OMA" id="EPYEVSW"/>
<evidence type="ECO:0000313" key="14">
    <source>
        <dbReference type="Proteomes" id="UP000008144"/>
    </source>
</evidence>
<dbReference type="PANTHER" id="PTHR12270">
    <property type="entry name" value="GLYCOSYLTRANSFERASE-RELATED"/>
    <property type="match status" value="1"/>
</dbReference>
<evidence type="ECO:0000256" key="5">
    <source>
        <dbReference type="ARBA" id="ARBA00023034"/>
    </source>
</evidence>
<dbReference type="InterPro" id="IPR051292">
    <property type="entry name" value="Xyl/GlcA_transferase"/>
</dbReference>
<dbReference type="FunFam" id="3.90.550.10:FF:000016">
    <property type="entry name" value="LARGE xylosyl- and glucuronyltransferase 2"/>
    <property type="match status" value="1"/>
</dbReference>
<comment type="subcellular location">
    <subcellularLocation>
        <location evidence="1">Golgi apparatus membrane</location>
        <topology evidence="1">Single-pass type II membrane protein</topology>
    </subcellularLocation>
</comment>
<comment type="similarity">
    <text evidence="8">In the N-terminal section; belongs to the glycosyltransferase 8 family.</text>
</comment>
<comment type="catalytic activity">
    <reaction evidence="11">
        <text>3-O-{(1-&gt;[3)-alpha-D-Xyl-(1-&gt;3)-beta-D-GlcA-(1-&gt;](n)-4)-beta-D-Xyl-(1-&gt;4)-Rib-ol-P-Rib-ol-P-3-beta-D-GalNAc-(1-&gt;3)-beta-D-GlcNAc-(1-&gt;4)-O-6-P-alpha-D-Man}-L-Thr-[protein] + UDP-alpha-D-glucuronate = 3-O-{beta-D-GlcA-(1-&gt;[3)-alpha-D-Xyl-(1-&gt;3)-beta-D-GlcA-(1-&gt;](n)-4)-beta-D-Xyl-(1-&gt;4)-Rib-ol-P-Rib-ol-P-3-beta-D-GalNAc-(1-&gt;3)-beta-D-GlcNAc-(1-&gt;4)-O-6-P-alpha-D-Man}-L-Thr-[protein] + UDP + H(+)</text>
        <dbReference type="Rhea" id="RHEA:67924"/>
        <dbReference type="Rhea" id="RHEA-COMP:17484"/>
        <dbReference type="Rhea" id="RHEA-COMP:17486"/>
        <dbReference type="ChEBI" id="CHEBI:15378"/>
        <dbReference type="ChEBI" id="CHEBI:58052"/>
        <dbReference type="ChEBI" id="CHEBI:58223"/>
        <dbReference type="ChEBI" id="CHEBI:177354"/>
        <dbReference type="ChEBI" id="CHEBI:177355"/>
    </reaction>
    <physiologicalReaction direction="left-to-right" evidence="11">
        <dbReference type="Rhea" id="RHEA:67925"/>
    </physiologicalReaction>
</comment>
<accession>F6WBG2</accession>
<comment type="catalytic activity">
    <reaction evidence="12">
        <text>3-O-[beta-D-GlcA-(1-&gt;3)-beta-D-Xyl-(1-&gt;4)-Rib-ol-P-Rib-ol-P-3-beta-D-GalNAc-(1-&gt;3)-beta-D-GlcNAc-(1-&gt;4)-(O-6-P-alpha-D-Man)]-Thr-[protein] + UDP-alpha-D-xylose = 3-O-[alpha-D-Xyl-(1-&gt;3)-beta-D-GlcA-(1-&gt;4)-beta-D-Xyl-(1-&gt;4)-Rib-ol-P-Rib-ol-P-3-beta-D-GalNAc-(1-&gt;3)-beta-D-GlcNAc-(1-&gt;4)-(O-6-P-alpha-D-Man)]-Thr-[protein] + UDP + H(+)</text>
        <dbReference type="Rhea" id="RHEA:57336"/>
        <dbReference type="Rhea" id="RHEA-COMP:17482"/>
        <dbReference type="Rhea" id="RHEA-COMP:17483"/>
        <dbReference type="ChEBI" id="CHEBI:15378"/>
        <dbReference type="ChEBI" id="CHEBI:57632"/>
        <dbReference type="ChEBI" id="CHEBI:58223"/>
        <dbReference type="ChEBI" id="CHEBI:177336"/>
        <dbReference type="ChEBI" id="CHEBI:177352"/>
    </reaction>
    <physiologicalReaction direction="left-to-right" evidence="12">
        <dbReference type="Rhea" id="RHEA:57337"/>
    </physiologicalReaction>
</comment>
<reference evidence="13" key="4">
    <citation type="submission" date="2025-09" db="UniProtKB">
        <authorList>
            <consortium name="Ensembl"/>
        </authorList>
    </citation>
    <scope>IDENTIFICATION</scope>
</reference>
<sequence>AKKDCTTVHICIVCAGYTASRQVVTLIKSLLFYRTSKLHVHFIVNGVSRTILRNLFQTWDIPHFVVSFYQASDFIDEVSWIPNKHYSGVYGLMKLTILTVLPANVGKIIVLDTDLIFAHDVTEIWQYFDKFGENEAIGLVENQSDWYLGTLWENYTPWPAIGRGFNTGLILLDCMKLRAIEWQSKWKEVAQTDLKHFLSTALADQDIINSVLSHNASLLHVLPCYWNLQLSDHMRMDLCYKQHKHEVKVIHWNTRRKQNNRHDENIKSLTDVFRTFTEINGAFLRHPRITCSTDDPEIYQSLDDTDFDMCSDLISSAASLHRTHIFYLPFDYHSNSATDVSIIVHLTIDRLTVFEAMCKHWEGPISAAFFTTDAEAQTLVDFVKLSPVLMDRTNIGYHIVYKNSNHAVYPINLLRNVALKQAVTDHVFLYDVDFVPMPGLFTYLTSYLAEHAKSPKTAYIVPAFESFWYKFKVPQTKSVLHKQIDRGVFTSFRSYMWPQGHAATNFSRWKTAKEAYPVRWETNFEPYVVVKKQNLPLYDQAFIGFGWNKISHIIELDAAGYQFVVLPFGFIIHIPHAPSVDLSKFRSSPSYRECLNIAKEAFYEKLRSKYHKTTEMYFTRRNNT</sequence>
<organism evidence="13 14">
    <name type="scientific">Ciona intestinalis</name>
    <name type="common">Transparent sea squirt</name>
    <name type="synonym">Ascidia intestinalis</name>
    <dbReference type="NCBI Taxonomy" id="7719"/>
    <lineage>
        <taxon>Eukaryota</taxon>
        <taxon>Metazoa</taxon>
        <taxon>Chordata</taxon>
        <taxon>Tunicata</taxon>
        <taxon>Ascidiacea</taxon>
        <taxon>Phlebobranchia</taxon>
        <taxon>Cionidae</taxon>
        <taxon>Ciona</taxon>
    </lineage>
</organism>
<reference evidence="13" key="3">
    <citation type="submission" date="2025-08" db="UniProtKB">
        <authorList>
            <consortium name="Ensembl"/>
        </authorList>
    </citation>
    <scope>IDENTIFICATION</scope>
</reference>
<dbReference type="InParanoid" id="F6WBG2"/>
<evidence type="ECO:0000256" key="1">
    <source>
        <dbReference type="ARBA" id="ARBA00004323"/>
    </source>
</evidence>
<reference evidence="13" key="2">
    <citation type="journal article" date="2008" name="Genome Biol.">
        <title>Improved genome assembly and evidence-based global gene model set for the chordate Ciona intestinalis: new insight into intron and operon populations.</title>
        <authorList>
            <person name="Satou Y."/>
            <person name="Mineta K."/>
            <person name="Ogasawara M."/>
            <person name="Sasakura Y."/>
            <person name="Shoguchi E."/>
            <person name="Ueno K."/>
            <person name="Yamada L."/>
            <person name="Matsumoto J."/>
            <person name="Wasserscheid J."/>
            <person name="Dewar K."/>
            <person name="Wiley G.B."/>
            <person name="Macmil S.L."/>
            <person name="Roe B.A."/>
            <person name="Zeller R.W."/>
            <person name="Hastings K.E."/>
            <person name="Lemaire P."/>
            <person name="Lindquist E."/>
            <person name="Endo T."/>
            <person name="Hotta K."/>
            <person name="Inaba K."/>
        </authorList>
    </citation>
    <scope>NUCLEOTIDE SEQUENCE [LARGE SCALE GENOMIC DNA]</scope>
    <source>
        <strain evidence="13">wild type</strain>
    </source>
</reference>
<dbReference type="GeneTree" id="ENSGT00940000170953"/>
<dbReference type="PANTHER" id="PTHR12270:SF25">
    <property type="entry name" value="GLYCOSYLTRANSFERASE-LIKE PROTEIN LARGE"/>
    <property type="match status" value="1"/>
</dbReference>
<dbReference type="Proteomes" id="UP000008144">
    <property type="component" value="Chromosome 3"/>
</dbReference>
<evidence type="ECO:0000256" key="11">
    <source>
        <dbReference type="ARBA" id="ARBA00049259"/>
    </source>
</evidence>
<dbReference type="Pfam" id="PF01501">
    <property type="entry name" value="Glyco_transf_8"/>
    <property type="match status" value="1"/>
</dbReference>
<evidence type="ECO:0000256" key="7">
    <source>
        <dbReference type="ARBA" id="ARBA00023180"/>
    </source>
</evidence>
<evidence type="ECO:0000256" key="10">
    <source>
        <dbReference type="ARBA" id="ARBA00048091"/>
    </source>
</evidence>
<dbReference type="STRING" id="7719.ENSCINP00000019090"/>
<evidence type="ECO:0000256" key="12">
    <source>
        <dbReference type="ARBA" id="ARBA00049472"/>
    </source>
</evidence>
<evidence type="ECO:0000256" key="9">
    <source>
        <dbReference type="ARBA" id="ARBA00038468"/>
    </source>
</evidence>
<dbReference type="InterPro" id="IPR002495">
    <property type="entry name" value="Glyco_trans_8"/>
</dbReference>
<dbReference type="GO" id="GO:0015020">
    <property type="term" value="F:glucuronosyltransferase activity"/>
    <property type="evidence" value="ECO:0000318"/>
    <property type="project" value="GO_Central"/>
</dbReference>
<reference evidence="14" key="1">
    <citation type="journal article" date="2002" name="Science">
        <title>The draft genome of Ciona intestinalis: insights into chordate and vertebrate origins.</title>
        <authorList>
            <person name="Dehal P."/>
            <person name="Satou Y."/>
            <person name="Campbell R.K."/>
            <person name="Chapman J."/>
            <person name="Degnan B."/>
            <person name="De Tomaso A."/>
            <person name="Davidson B."/>
            <person name="Di Gregorio A."/>
            <person name="Gelpke M."/>
            <person name="Goodstein D.M."/>
            <person name="Harafuji N."/>
            <person name="Hastings K.E."/>
            <person name="Ho I."/>
            <person name="Hotta K."/>
            <person name="Huang W."/>
            <person name="Kawashima T."/>
            <person name="Lemaire P."/>
            <person name="Martinez D."/>
            <person name="Meinertzhagen I.A."/>
            <person name="Necula S."/>
            <person name="Nonaka M."/>
            <person name="Putnam N."/>
            <person name="Rash S."/>
            <person name="Saiga H."/>
            <person name="Satake M."/>
            <person name="Terry A."/>
            <person name="Yamada L."/>
            <person name="Wang H.G."/>
            <person name="Awazu S."/>
            <person name="Azumi K."/>
            <person name="Boore J."/>
            <person name="Branno M."/>
            <person name="Chin-Bow S."/>
            <person name="DeSantis R."/>
            <person name="Doyle S."/>
            <person name="Francino P."/>
            <person name="Keys D.N."/>
            <person name="Haga S."/>
            <person name="Hayashi H."/>
            <person name="Hino K."/>
            <person name="Imai K.S."/>
            <person name="Inaba K."/>
            <person name="Kano S."/>
            <person name="Kobayashi K."/>
            <person name="Kobayashi M."/>
            <person name="Lee B.I."/>
            <person name="Makabe K.W."/>
            <person name="Manohar C."/>
            <person name="Matassi G."/>
            <person name="Medina M."/>
            <person name="Mochizuki Y."/>
            <person name="Mount S."/>
            <person name="Morishita T."/>
            <person name="Miura S."/>
            <person name="Nakayama A."/>
            <person name="Nishizaka S."/>
            <person name="Nomoto H."/>
            <person name="Ohta F."/>
            <person name="Oishi K."/>
            <person name="Rigoutsos I."/>
            <person name="Sano M."/>
            <person name="Sasaki A."/>
            <person name="Sasakura Y."/>
            <person name="Shoguchi E."/>
            <person name="Shin-i T."/>
            <person name="Spagnuolo A."/>
            <person name="Stainier D."/>
            <person name="Suzuki M.M."/>
            <person name="Tassy O."/>
            <person name="Takatori N."/>
            <person name="Tokuoka M."/>
            <person name="Yagi K."/>
            <person name="Yoshizaki F."/>
            <person name="Wada S."/>
            <person name="Zhang C."/>
            <person name="Hyatt P.D."/>
            <person name="Larimer F."/>
            <person name="Detter C."/>
            <person name="Doggett N."/>
            <person name="Glavina T."/>
            <person name="Hawkins T."/>
            <person name="Richardson P."/>
            <person name="Lucas S."/>
            <person name="Kohara Y."/>
            <person name="Levine M."/>
            <person name="Satoh N."/>
            <person name="Rokhsar D.S."/>
        </authorList>
    </citation>
    <scope>NUCLEOTIDE SEQUENCE [LARGE SCALE GENOMIC DNA]</scope>
</reference>
<dbReference type="Ensembl" id="ENSCINT00000019090.3">
    <property type="protein sequence ID" value="ENSCINP00000019090.3"/>
    <property type="gene ID" value="ENSCING00000011761.2"/>
</dbReference>
<keyword evidence="6" id="KW-0472">Membrane</keyword>
<comment type="catalytic activity">
    <reaction evidence="10">
        <text>3-O-{beta-D-GlcA-(1-&gt;[3)-alpha-D-Xyl-(1-&gt;3)-beta-D-GlcA-(1-&gt;](n)-4)-beta-D-Xyl-(1-&gt;4)-Rib-ol-P-Rib-ol-P-3-beta-D-GalNAc-(1-&gt;3)-beta-D-GlcNAc-(1-&gt;4)-O-6-P-alpha-D-Man}-L-Thr-[protein] + UDP-alpha-D-xylose = 3-O-{(1-&gt;[3)-alpha-D-Xyl-(1-&gt;3)-beta-D-GlcA-(1-&gt;](n+1)-4)-beta-D-Xyl-(1-&gt;4)-Rib-ol-P-Rib-ol-P-3-beta-D-GalNAc-(1-&gt;3)-beta-D-GlcNAc-(1-&gt;4)-O-6-P-alpha-D-Man}-L-Thr-[protein] + UDP + H(+)</text>
        <dbReference type="Rhea" id="RHEA:68368"/>
        <dbReference type="Rhea" id="RHEA-COMP:17485"/>
        <dbReference type="Rhea" id="RHEA-COMP:17486"/>
        <dbReference type="ChEBI" id="CHEBI:15378"/>
        <dbReference type="ChEBI" id="CHEBI:57632"/>
        <dbReference type="ChEBI" id="CHEBI:58223"/>
        <dbReference type="ChEBI" id="CHEBI:177354"/>
        <dbReference type="ChEBI" id="CHEBI:177355"/>
    </reaction>
    <physiologicalReaction direction="left-to-right" evidence="10">
        <dbReference type="Rhea" id="RHEA:68369"/>
    </physiologicalReaction>
</comment>
<comment type="similarity">
    <text evidence="9">In the C-terminal section; belongs to the glycosyltransferase 49 family.</text>
</comment>
<keyword evidence="7" id="KW-0325">Glycoprotein</keyword>
<dbReference type="EMBL" id="EAAA01001624">
    <property type="status" value="NOT_ANNOTATED_CDS"/>
    <property type="molecule type" value="Genomic_DNA"/>
</dbReference>
<evidence type="ECO:0000256" key="4">
    <source>
        <dbReference type="ARBA" id="ARBA00022989"/>
    </source>
</evidence>
<keyword evidence="2" id="KW-0812">Transmembrane</keyword>
<dbReference type="InterPro" id="IPR029044">
    <property type="entry name" value="Nucleotide-diphossugar_trans"/>
</dbReference>
<evidence type="ECO:0000256" key="6">
    <source>
        <dbReference type="ARBA" id="ARBA00023136"/>
    </source>
</evidence>
<dbReference type="Pfam" id="PF13896">
    <property type="entry name" value="Glyco_transf_49"/>
    <property type="match status" value="1"/>
</dbReference>
<dbReference type="GO" id="GO:0005794">
    <property type="term" value="C:Golgi apparatus"/>
    <property type="evidence" value="ECO:0000318"/>
    <property type="project" value="GO_Central"/>
</dbReference>
<keyword evidence="5" id="KW-0333">Golgi apparatus</keyword>
<dbReference type="AlphaFoldDB" id="F6WBG2"/>
<dbReference type="GO" id="GO:0042285">
    <property type="term" value="F:xylosyltransferase activity"/>
    <property type="evidence" value="ECO:0000318"/>
    <property type="project" value="GO_Central"/>
</dbReference>
<proteinExistence type="inferred from homology"/>
<keyword evidence="14" id="KW-1185">Reference proteome</keyword>
<evidence type="ECO:0000313" key="13">
    <source>
        <dbReference type="Ensembl" id="ENSCINP00000019090.3"/>
    </source>
</evidence>
<dbReference type="Gene3D" id="3.90.550.10">
    <property type="entry name" value="Spore Coat Polysaccharide Biosynthesis Protein SpsA, Chain A"/>
    <property type="match status" value="1"/>
</dbReference>
<dbReference type="GO" id="GO:0035269">
    <property type="term" value="P:protein O-linked glycosylation via mannose"/>
    <property type="evidence" value="ECO:0000318"/>
    <property type="project" value="GO_Central"/>
</dbReference>
<evidence type="ECO:0000256" key="3">
    <source>
        <dbReference type="ARBA" id="ARBA00022968"/>
    </source>
</evidence>